<dbReference type="PANTHER" id="PTHR46621:SF1">
    <property type="entry name" value="SNRNA-ACTIVATING PROTEIN COMPLEX SUBUNIT 4"/>
    <property type="match status" value="1"/>
</dbReference>
<feature type="domain" description="HTH myb-type" evidence="8">
    <location>
        <begin position="104"/>
        <end position="148"/>
    </location>
</feature>
<dbReference type="SMART" id="SM00717">
    <property type="entry name" value="SANT"/>
    <property type="match status" value="2"/>
</dbReference>
<feature type="domain" description="Myb-like" evidence="7">
    <location>
        <begin position="103"/>
        <end position="145"/>
    </location>
</feature>
<evidence type="ECO:0000313" key="9">
    <source>
        <dbReference type="EMBL" id="KAK8889272.1"/>
    </source>
</evidence>
<accession>A0ABR2KEF7</accession>
<evidence type="ECO:0000256" key="1">
    <source>
        <dbReference type="ARBA" id="ARBA00023015"/>
    </source>
</evidence>
<keyword evidence="4" id="KW-0539">Nucleus</keyword>
<dbReference type="CDD" id="cd00167">
    <property type="entry name" value="SANT"/>
    <property type="match status" value="2"/>
</dbReference>
<dbReference type="InterPro" id="IPR001005">
    <property type="entry name" value="SANT/Myb"/>
</dbReference>
<feature type="domain" description="Myb-like" evidence="7">
    <location>
        <begin position="44"/>
        <end position="95"/>
    </location>
</feature>
<feature type="domain" description="HTH myb-type" evidence="8">
    <location>
        <begin position="44"/>
        <end position="99"/>
    </location>
</feature>
<evidence type="ECO:0000256" key="2">
    <source>
        <dbReference type="ARBA" id="ARBA00023125"/>
    </source>
</evidence>
<proteinExistence type="predicted"/>
<dbReference type="InterPro" id="IPR051575">
    <property type="entry name" value="Myb-like_DNA-bd"/>
</dbReference>
<dbReference type="Pfam" id="PF00249">
    <property type="entry name" value="Myb_DNA-binding"/>
    <property type="match status" value="2"/>
</dbReference>
<evidence type="ECO:0000313" key="10">
    <source>
        <dbReference type="Proteomes" id="UP001470230"/>
    </source>
</evidence>
<gene>
    <name evidence="9" type="ORF">M9Y10_034018</name>
</gene>
<evidence type="ECO:0000256" key="6">
    <source>
        <dbReference type="SAM" id="MobiDB-lite"/>
    </source>
</evidence>
<feature type="coiled-coil region" evidence="5">
    <location>
        <begin position="145"/>
        <end position="189"/>
    </location>
</feature>
<organism evidence="9 10">
    <name type="scientific">Tritrichomonas musculus</name>
    <dbReference type="NCBI Taxonomy" id="1915356"/>
    <lineage>
        <taxon>Eukaryota</taxon>
        <taxon>Metamonada</taxon>
        <taxon>Parabasalia</taxon>
        <taxon>Tritrichomonadida</taxon>
        <taxon>Tritrichomonadidae</taxon>
        <taxon>Tritrichomonas</taxon>
    </lineage>
</organism>
<dbReference type="InterPro" id="IPR009057">
    <property type="entry name" value="Homeodomain-like_sf"/>
</dbReference>
<dbReference type="SUPFAM" id="SSF46689">
    <property type="entry name" value="Homeodomain-like"/>
    <property type="match status" value="1"/>
</dbReference>
<evidence type="ECO:0000259" key="8">
    <source>
        <dbReference type="PROSITE" id="PS51294"/>
    </source>
</evidence>
<reference evidence="9 10" key="1">
    <citation type="submission" date="2024-04" db="EMBL/GenBank/DDBJ databases">
        <title>Tritrichomonas musculus Genome.</title>
        <authorList>
            <person name="Alves-Ferreira E."/>
            <person name="Grigg M."/>
            <person name="Lorenzi H."/>
            <person name="Galac M."/>
        </authorList>
    </citation>
    <scope>NUCLEOTIDE SEQUENCE [LARGE SCALE GENOMIC DNA]</scope>
    <source>
        <strain evidence="9 10">EAF2021</strain>
    </source>
</reference>
<dbReference type="PROSITE" id="PS51294">
    <property type="entry name" value="HTH_MYB"/>
    <property type="match status" value="2"/>
</dbReference>
<feature type="region of interest" description="Disordered" evidence="6">
    <location>
        <begin position="1"/>
        <end position="40"/>
    </location>
</feature>
<evidence type="ECO:0000259" key="7">
    <source>
        <dbReference type="PROSITE" id="PS50090"/>
    </source>
</evidence>
<keyword evidence="10" id="KW-1185">Reference proteome</keyword>
<feature type="compositionally biased region" description="Polar residues" evidence="6">
    <location>
        <begin position="1"/>
        <end position="20"/>
    </location>
</feature>
<keyword evidence="2" id="KW-0238">DNA-binding</keyword>
<protein>
    <recommendedName>
        <fullName evidence="11">Myb-like DNA-binding domain containing protein</fullName>
    </recommendedName>
</protein>
<dbReference type="PROSITE" id="PS50090">
    <property type="entry name" value="MYB_LIKE"/>
    <property type="match status" value="2"/>
</dbReference>
<evidence type="ECO:0000256" key="4">
    <source>
        <dbReference type="ARBA" id="ARBA00023242"/>
    </source>
</evidence>
<keyword evidence="3" id="KW-0804">Transcription</keyword>
<name>A0ABR2KEF7_9EUKA</name>
<comment type="caution">
    <text evidence="9">The sequence shown here is derived from an EMBL/GenBank/DDBJ whole genome shotgun (WGS) entry which is preliminary data.</text>
</comment>
<dbReference type="InterPro" id="IPR017930">
    <property type="entry name" value="Myb_dom"/>
</dbReference>
<dbReference type="EMBL" id="JAPFFF010000005">
    <property type="protein sequence ID" value="KAK8889272.1"/>
    <property type="molecule type" value="Genomic_DNA"/>
</dbReference>
<evidence type="ECO:0000256" key="5">
    <source>
        <dbReference type="SAM" id="Coils"/>
    </source>
</evidence>
<keyword evidence="1" id="KW-0805">Transcription regulation</keyword>
<dbReference type="PANTHER" id="PTHR46621">
    <property type="entry name" value="SNRNA-ACTIVATING PROTEIN COMPLEX SUBUNIT 4"/>
    <property type="match status" value="1"/>
</dbReference>
<dbReference type="Proteomes" id="UP001470230">
    <property type="component" value="Unassembled WGS sequence"/>
</dbReference>
<evidence type="ECO:0008006" key="11">
    <source>
        <dbReference type="Google" id="ProtNLM"/>
    </source>
</evidence>
<dbReference type="Gene3D" id="1.10.10.60">
    <property type="entry name" value="Homeodomain-like"/>
    <property type="match status" value="2"/>
</dbReference>
<keyword evidence="5" id="KW-0175">Coiled coil</keyword>
<sequence>MSSKEIQIKNKTNKSQTDFITYNDDESDSSDNINMIDNSEKQTTKSITRVKFLPSEDKTIIDLVSNYGTDWKVISQLFGPSRTKRQIRERWQNYLNPDCNPLYTDEEDQMLMDLVNEMGTKWSKIAEIIGKKSAISCRNRHRILVKEMNRKSSNKSAKLNKAQKKNDDKVNLTNAVDKTDANIINLKNNSNNKEDLKAIFDDIKFDDDDFNDDSVEDINSFFFSSTLDNDQEVCFDPANYIFEYNLYDSF</sequence>
<evidence type="ECO:0000256" key="3">
    <source>
        <dbReference type="ARBA" id="ARBA00023163"/>
    </source>
</evidence>